<comment type="subcellular location">
    <subcellularLocation>
        <location evidence="1 11">Cell outer membrane</location>
        <topology evidence="1 11">Multi-pass membrane protein</topology>
    </subcellularLocation>
</comment>
<protein>
    <submittedName>
        <fullName evidence="16">Iron complex outermembrane recepter protein</fullName>
    </submittedName>
</protein>
<evidence type="ECO:0000256" key="9">
    <source>
        <dbReference type="ARBA" id="ARBA00023136"/>
    </source>
</evidence>
<keyword evidence="2 11" id="KW-0813">Transport</keyword>
<keyword evidence="5 11" id="KW-0812">Transmembrane</keyword>
<keyword evidence="6" id="KW-0408">Iron</keyword>
<keyword evidence="10 11" id="KW-0998">Cell outer membrane</keyword>
<comment type="similarity">
    <text evidence="11 12">Belongs to the TonB-dependent receptor family.</text>
</comment>
<dbReference type="Pfam" id="PF07715">
    <property type="entry name" value="Plug"/>
    <property type="match status" value="1"/>
</dbReference>
<evidence type="ECO:0000259" key="14">
    <source>
        <dbReference type="Pfam" id="PF07715"/>
    </source>
</evidence>
<dbReference type="EMBL" id="FRAT01000002">
    <property type="protein sequence ID" value="SHK34412.1"/>
    <property type="molecule type" value="Genomic_DNA"/>
</dbReference>
<dbReference type="InterPro" id="IPR012910">
    <property type="entry name" value="Plug_dom"/>
</dbReference>
<dbReference type="InterPro" id="IPR037066">
    <property type="entry name" value="Plug_dom_sf"/>
</dbReference>
<dbReference type="AlphaFoldDB" id="A0A1M6RPK6"/>
<comment type="caution">
    <text evidence="16">The sequence shown here is derived from an EMBL/GenBank/DDBJ whole genome shotgun (WGS) entry which is preliminary data.</text>
</comment>
<dbReference type="InterPro" id="IPR039426">
    <property type="entry name" value="TonB-dep_rcpt-like"/>
</dbReference>
<name>A0A1M6RPK6_9FLAO</name>
<keyword evidence="7" id="KW-0406">Ion transport</keyword>
<evidence type="ECO:0000256" key="6">
    <source>
        <dbReference type="ARBA" id="ARBA00023004"/>
    </source>
</evidence>
<dbReference type="InterPro" id="IPR036942">
    <property type="entry name" value="Beta-barrel_TonB_sf"/>
</dbReference>
<evidence type="ECO:0000256" key="11">
    <source>
        <dbReference type="PROSITE-ProRule" id="PRU01360"/>
    </source>
</evidence>
<evidence type="ECO:0000256" key="10">
    <source>
        <dbReference type="ARBA" id="ARBA00023237"/>
    </source>
</evidence>
<dbReference type="Pfam" id="PF00593">
    <property type="entry name" value="TonB_dep_Rec_b-barrel"/>
    <property type="match status" value="1"/>
</dbReference>
<feature type="domain" description="TonB-dependent receptor-like beta-barrel" evidence="13">
    <location>
        <begin position="248"/>
        <end position="653"/>
    </location>
</feature>
<dbReference type="InterPro" id="IPR000531">
    <property type="entry name" value="Beta-barrel_TonB"/>
</dbReference>
<keyword evidence="4" id="KW-0410">Iron transport</keyword>
<accession>A0A1M6RPK6</accession>
<dbReference type="SUPFAM" id="SSF56935">
    <property type="entry name" value="Porins"/>
    <property type="match status" value="1"/>
</dbReference>
<gene>
    <name evidence="15" type="ORF">SAMN04487891_102162</name>
    <name evidence="16" type="ORF">SAMN05216293_0839</name>
</gene>
<evidence type="ECO:0000259" key="13">
    <source>
        <dbReference type="Pfam" id="PF00593"/>
    </source>
</evidence>
<evidence type="ECO:0000256" key="12">
    <source>
        <dbReference type="RuleBase" id="RU003357"/>
    </source>
</evidence>
<dbReference type="GO" id="GO:0009279">
    <property type="term" value="C:cell outer membrane"/>
    <property type="evidence" value="ECO:0007669"/>
    <property type="project" value="UniProtKB-SubCell"/>
</dbReference>
<evidence type="ECO:0000256" key="7">
    <source>
        <dbReference type="ARBA" id="ARBA00023065"/>
    </source>
</evidence>
<evidence type="ECO:0000256" key="3">
    <source>
        <dbReference type="ARBA" id="ARBA00022452"/>
    </source>
</evidence>
<dbReference type="Gene3D" id="2.40.170.20">
    <property type="entry name" value="TonB-dependent receptor, beta-barrel domain"/>
    <property type="match status" value="1"/>
</dbReference>
<keyword evidence="8 12" id="KW-0798">TonB box</keyword>
<dbReference type="Proteomes" id="UP000184031">
    <property type="component" value="Unassembled WGS sequence"/>
</dbReference>
<evidence type="ECO:0000256" key="8">
    <source>
        <dbReference type="ARBA" id="ARBA00023077"/>
    </source>
</evidence>
<dbReference type="Gene3D" id="2.170.130.10">
    <property type="entry name" value="TonB-dependent receptor, plug domain"/>
    <property type="match status" value="1"/>
</dbReference>
<keyword evidence="3 11" id="KW-1134">Transmembrane beta strand</keyword>
<evidence type="ECO:0000256" key="1">
    <source>
        <dbReference type="ARBA" id="ARBA00004571"/>
    </source>
</evidence>
<evidence type="ECO:0000313" key="17">
    <source>
        <dbReference type="Proteomes" id="UP000184031"/>
    </source>
</evidence>
<evidence type="ECO:0000313" key="16">
    <source>
        <dbReference type="EMBL" id="SHK34412.1"/>
    </source>
</evidence>
<dbReference type="PROSITE" id="PS52016">
    <property type="entry name" value="TONB_DEPENDENT_REC_3"/>
    <property type="match status" value="1"/>
</dbReference>
<evidence type="ECO:0000313" key="15">
    <source>
        <dbReference type="EMBL" id="SFB76224.1"/>
    </source>
</evidence>
<proteinExistence type="inferred from homology"/>
<organism evidence="16 17">
    <name type="scientific">Flagellimonas taeanensis</name>
    <dbReference type="NCBI Taxonomy" id="1005926"/>
    <lineage>
        <taxon>Bacteria</taxon>
        <taxon>Pseudomonadati</taxon>
        <taxon>Bacteroidota</taxon>
        <taxon>Flavobacteriia</taxon>
        <taxon>Flavobacteriales</taxon>
        <taxon>Flavobacteriaceae</taxon>
        <taxon>Flagellimonas</taxon>
    </lineage>
</organism>
<dbReference type="STRING" id="1055723.SAMN05216293_0839"/>
<evidence type="ECO:0000256" key="4">
    <source>
        <dbReference type="ARBA" id="ARBA00022496"/>
    </source>
</evidence>
<feature type="domain" description="TonB-dependent receptor plug" evidence="14">
    <location>
        <begin position="58"/>
        <end position="158"/>
    </location>
</feature>
<keyword evidence="18" id="KW-1185">Reference proteome</keyword>
<dbReference type="EMBL" id="FOKU01000002">
    <property type="protein sequence ID" value="SFB76224.1"/>
    <property type="molecule type" value="Genomic_DNA"/>
</dbReference>
<evidence type="ECO:0000256" key="2">
    <source>
        <dbReference type="ARBA" id="ARBA00022448"/>
    </source>
</evidence>
<evidence type="ECO:0000313" key="18">
    <source>
        <dbReference type="Proteomes" id="UP000198940"/>
    </source>
</evidence>
<dbReference type="PANTHER" id="PTHR32552:SF81">
    <property type="entry name" value="TONB-DEPENDENT OUTER MEMBRANE RECEPTOR"/>
    <property type="match status" value="1"/>
</dbReference>
<evidence type="ECO:0000256" key="5">
    <source>
        <dbReference type="ARBA" id="ARBA00022692"/>
    </source>
</evidence>
<dbReference type="PANTHER" id="PTHR32552">
    <property type="entry name" value="FERRICHROME IRON RECEPTOR-RELATED"/>
    <property type="match status" value="1"/>
</dbReference>
<sequence>MPKTHFQNMKVSPFLCFFLVVPWIFFAQDQKKDSITPLSEVVLIENGIEKRTTGITPSSTLVTAQMERNGPLDIAATINQISGVYLLSGALNTNRITIRGVGARTPYGTDKLRLYFNNIPVTNGAGFSVIEAYDLENMGAIEVVKGPKGTALGTNLGGAIILNTKAPEAGSTFLANSASFGSYEMFKNNLAFRHSENDFNISLVYNHLETEGYRQNNTFERDGLLLTSSVKMGSRGKLDLLFNMIDYTAGIPSSLNQTNFEENPTMADANWLAAKGYEANTYTLAGITYSHRFKGSLRNNTSVFHTYLDHYEPRPFNILDEITNGFGLRSVFRGNLLGGNFTLGGELYKDEYSWGTFENLYEENDGSGSLQGDRLSDNKEFRSQFNLFGTFELDLTEDFSAQVGMNLNKTTYDFRDVFNAGEENKSARRSFNPILSPSLKLRYQLREGQVFASVARGFSNPGLEETLTPEGVVNPDISQEKGLSYELGGEFWLLDRSLQVNATVYLMHIKDLLVAQRVGEDQYIGRNAGKTRHRGLELEAKYSIPVSTMFSLSPFMAYTLNDHSFVDFVDGDNDYSGNPLTGVPKHRISSGLDVAYGKDAVLGISHQYVDDIPLTDANTQSSDAYTVINMSAKYAIQVTDHFKLRLNAGINNVFGTHYAGSVLINAVGFGGNQPRYFYPANGRNYYGGLGLTYLF</sequence>
<reference evidence="16 17" key="1">
    <citation type="submission" date="2016-11" db="EMBL/GenBank/DDBJ databases">
        <authorList>
            <person name="Varghese N."/>
            <person name="Submissions S."/>
        </authorList>
    </citation>
    <scope>NUCLEOTIDE SEQUENCE [LARGE SCALE GENOMIC DNA]</scope>
    <source>
        <strain evidence="16 17">CGMCC 1.12174</strain>
        <strain evidence="15 18">DSM 26351</strain>
    </source>
</reference>
<dbReference type="GO" id="GO:0006826">
    <property type="term" value="P:iron ion transport"/>
    <property type="evidence" value="ECO:0007669"/>
    <property type="project" value="UniProtKB-KW"/>
</dbReference>
<dbReference type="Proteomes" id="UP000198940">
    <property type="component" value="Unassembled WGS sequence"/>
</dbReference>
<keyword evidence="9 11" id="KW-0472">Membrane</keyword>